<dbReference type="AlphaFoldDB" id="A0A8J5Y0K1"/>
<dbReference type="OMA" id="LKMEMTH"/>
<protein>
    <submittedName>
        <fullName evidence="1">Uncharacterized protein</fullName>
    </submittedName>
</protein>
<evidence type="ECO:0000313" key="1">
    <source>
        <dbReference type="EMBL" id="KAG8471300.1"/>
    </source>
</evidence>
<comment type="caution">
    <text evidence="1">The sequence shown here is derived from an EMBL/GenBank/DDBJ whole genome shotgun (WGS) entry which is preliminary data.</text>
</comment>
<name>A0A8J5Y0K1_DIALT</name>
<organism evidence="1 2">
    <name type="scientific">Diacronema lutheri</name>
    <name type="common">Unicellular marine alga</name>
    <name type="synonym">Monochrysis lutheri</name>
    <dbReference type="NCBI Taxonomy" id="2081491"/>
    <lineage>
        <taxon>Eukaryota</taxon>
        <taxon>Haptista</taxon>
        <taxon>Haptophyta</taxon>
        <taxon>Pavlovophyceae</taxon>
        <taxon>Pavlovales</taxon>
        <taxon>Pavlovaceae</taxon>
        <taxon>Diacronema</taxon>
    </lineage>
</organism>
<dbReference type="Gene3D" id="3.40.30.10">
    <property type="entry name" value="Glutaredoxin"/>
    <property type="match status" value="1"/>
</dbReference>
<dbReference type="EMBL" id="JAGTXO010000001">
    <property type="protein sequence ID" value="KAG8471300.1"/>
    <property type="molecule type" value="Genomic_DNA"/>
</dbReference>
<accession>A0A8J5Y0K1</accession>
<evidence type="ECO:0000313" key="2">
    <source>
        <dbReference type="Proteomes" id="UP000751190"/>
    </source>
</evidence>
<gene>
    <name evidence="1" type="ORF">KFE25_009721</name>
</gene>
<dbReference type="Proteomes" id="UP000751190">
    <property type="component" value="Unassembled WGS sequence"/>
</dbReference>
<keyword evidence="2" id="KW-1185">Reference proteome</keyword>
<dbReference type="OrthoDB" id="1882547at2759"/>
<sequence>MEAWAKDQGVVGSMITFLADTRCELTKALKMEMTHPGPMSVLGNLRCKRFALFVDRGVVTGVEVSEAPDDPAGGSEEELVKTMVASMLSYAK</sequence>
<reference evidence="1" key="1">
    <citation type="submission" date="2021-05" db="EMBL/GenBank/DDBJ databases">
        <title>The genome of the haptophyte Pavlova lutheri (Diacronema luteri, Pavlovales) - a model for lipid biosynthesis in eukaryotic algae.</title>
        <authorList>
            <person name="Hulatt C.J."/>
            <person name="Posewitz M.C."/>
        </authorList>
    </citation>
    <scope>NUCLEOTIDE SEQUENCE</scope>
    <source>
        <strain evidence="1">NIVA-4/92</strain>
    </source>
</reference>
<proteinExistence type="predicted"/>